<dbReference type="InterPro" id="IPR006675">
    <property type="entry name" value="HDIG_dom"/>
</dbReference>
<dbReference type="InterPro" id="IPR052020">
    <property type="entry name" value="Cyclic_di-GMP/3'3'-cGAMP_PDE"/>
</dbReference>
<keyword evidence="1" id="KW-0812">Transmembrane</keyword>
<dbReference type="Pfam" id="PF13487">
    <property type="entry name" value="HD_5"/>
    <property type="match status" value="1"/>
</dbReference>
<evidence type="ECO:0000256" key="1">
    <source>
        <dbReference type="SAM" id="Phobius"/>
    </source>
</evidence>
<dbReference type="NCBIfam" id="TIGR00277">
    <property type="entry name" value="HDIG"/>
    <property type="match status" value="1"/>
</dbReference>
<dbReference type="PANTHER" id="PTHR45228:SF4">
    <property type="entry name" value="LIPOPROTEIN"/>
    <property type="match status" value="1"/>
</dbReference>
<dbReference type="EMBL" id="CP062796">
    <property type="protein sequence ID" value="QUL97948.1"/>
    <property type="molecule type" value="Genomic_DNA"/>
</dbReference>
<dbReference type="Gene3D" id="1.10.3210.10">
    <property type="entry name" value="Hypothetical protein af1432"/>
    <property type="match status" value="1"/>
</dbReference>
<dbReference type="InterPro" id="IPR006674">
    <property type="entry name" value="HD_domain"/>
</dbReference>
<proteinExistence type="predicted"/>
<evidence type="ECO:0000313" key="4">
    <source>
        <dbReference type="EMBL" id="QUL97948.1"/>
    </source>
</evidence>
<name>A0AAT9LBM5_9FIRM</name>
<feature type="transmembrane region" description="Helical" evidence="1">
    <location>
        <begin position="12"/>
        <end position="30"/>
    </location>
</feature>
<feature type="transmembrane region" description="Helical" evidence="1">
    <location>
        <begin position="143"/>
        <end position="165"/>
    </location>
</feature>
<dbReference type="CDD" id="cd00077">
    <property type="entry name" value="HDc"/>
    <property type="match status" value="1"/>
</dbReference>
<reference evidence="4" key="2">
    <citation type="journal article" date="2023" name="Biology">
        <title>Prokaryotic Life Associated with Coal-Fire Gas Vents Revealed by Metagenomics.</title>
        <authorList>
            <person name="Kadnikov V.V."/>
            <person name="Mardanov A.V."/>
            <person name="Beletsky A.V."/>
            <person name="Karnachuk O.V."/>
            <person name="Ravin N.V."/>
        </authorList>
    </citation>
    <scope>NUCLEOTIDE SEQUENCE</scope>
    <source>
        <strain evidence="4">Bu02</strain>
    </source>
</reference>
<feature type="transmembrane region" description="Helical" evidence="1">
    <location>
        <begin position="69"/>
        <end position="91"/>
    </location>
</feature>
<protein>
    <submittedName>
        <fullName evidence="4">HD-GYP domain-containing protein</fullName>
    </submittedName>
</protein>
<feature type="domain" description="HD" evidence="2">
    <location>
        <begin position="248"/>
        <end position="370"/>
    </location>
</feature>
<dbReference type="SUPFAM" id="SSF109604">
    <property type="entry name" value="HD-domain/PDEase-like"/>
    <property type="match status" value="1"/>
</dbReference>
<dbReference type="PANTHER" id="PTHR45228">
    <property type="entry name" value="CYCLIC DI-GMP PHOSPHODIESTERASE TM_0186-RELATED"/>
    <property type="match status" value="1"/>
</dbReference>
<keyword evidence="1" id="KW-0472">Membrane</keyword>
<feature type="transmembrane region" description="Helical" evidence="1">
    <location>
        <begin position="103"/>
        <end position="123"/>
    </location>
</feature>
<dbReference type="AlphaFoldDB" id="A0AAT9LBM5"/>
<dbReference type="InterPro" id="IPR003607">
    <property type="entry name" value="HD/PDEase_dom"/>
</dbReference>
<dbReference type="PROSITE" id="PS51832">
    <property type="entry name" value="HD_GYP"/>
    <property type="match status" value="1"/>
</dbReference>
<accession>A0AAT9LBM5</accession>
<dbReference type="InterPro" id="IPR037522">
    <property type="entry name" value="HD_GYP_dom"/>
</dbReference>
<dbReference type="InterPro" id="IPR048430">
    <property type="entry name" value="MASE9"/>
</dbReference>
<feature type="transmembrane region" description="Helical" evidence="1">
    <location>
        <begin position="177"/>
        <end position="198"/>
    </location>
</feature>
<dbReference type="SMART" id="SM00471">
    <property type="entry name" value="HDc"/>
    <property type="match status" value="1"/>
</dbReference>
<dbReference type="Pfam" id="PF20972">
    <property type="entry name" value="MASE9"/>
    <property type="match status" value="1"/>
</dbReference>
<evidence type="ECO:0000259" key="3">
    <source>
        <dbReference type="PROSITE" id="PS51832"/>
    </source>
</evidence>
<dbReference type="KEGG" id="fcz:IMF26_07680"/>
<dbReference type="PROSITE" id="PS51831">
    <property type="entry name" value="HD"/>
    <property type="match status" value="1"/>
</dbReference>
<keyword evidence="1" id="KW-1133">Transmembrane helix</keyword>
<sequence>MTRKSKLTDLYIWAVALTGLLVLFTNIPDFQNPRKTLDMVVLAFLVALGEMASVPFVRGRGTVSVSTPVIYTAGVLYGPAAGIWISSLATLRKKDLQLKVPLPIVLFNRGMLAICMELFAMTYRLMGGQFGGLSFPEGVVPFLVAASVYTLANAVLTSVAVSLQLQISLASVWKSNVIWLLPNLFALFPLGALMVLVAQQAGPLVLLLFYMPLLVTKYSLEKYIELRDVYNEMAAALSTAIDARDSYTHGHSERVAEYAALLAKELKLPDEQVEMIRYVALLHDVGKVGIRDSILKKQGSFTYDEYEEMKKHAEIGADILKVMKSLAKGQDWVRYHHERWDGTGFPKKLRGEEIPLGARIIACADSFDAMTTDRPYKEKMSFEEAKKELLRCSGSQFDPKVVEAMIRVIDKHILRK</sequence>
<feature type="domain" description="HD-GYP" evidence="3">
    <location>
        <begin position="226"/>
        <end position="416"/>
    </location>
</feature>
<feature type="transmembrane region" description="Helical" evidence="1">
    <location>
        <begin position="37"/>
        <end position="57"/>
    </location>
</feature>
<organism evidence="4">
    <name type="scientific">Candidatus Fermentithermobacillus carboniphilus</name>
    <dbReference type="NCBI Taxonomy" id="3085328"/>
    <lineage>
        <taxon>Bacteria</taxon>
        <taxon>Bacillati</taxon>
        <taxon>Bacillota</taxon>
        <taxon>Candidatus Fermentithermobacillia</taxon>
        <taxon>Candidatus Fermentithermobacillales</taxon>
        <taxon>Candidatus Fermentithermobacillaceae</taxon>
        <taxon>Candidatus Fermentithermobacillus</taxon>
    </lineage>
</organism>
<gene>
    <name evidence="4" type="ORF">IMF26_07680</name>
</gene>
<evidence type="ECO:0000259" key="2">
    <source>
        <dbReference type="PROSITE" id="PS51831"/>
    </source>
</evidence>
<reference evidence="4" key="1">
    <citation type="submission" date="2020-10" db="EMBL/GenBank/DDBJ databases">
        <authorList>
            <person name="Kadnikov V."/>
            <person name="Beletsky A.V."/>
            <person name="Mardanov A.V."/>
            <person name="Karnachuk O.V."/>
            <person name="Ravin N.V."/>
        </authorList>
    </citation>
    <scope>NUCLEOTIDE SEQUENCE</scope>
    <source>
        <strain evidence="4">Bu02</strain>
    </source>
</reference>